<dbReference type="AlphaFoldDB" id="F2D1K1"/>
<sequence length="78" mass="8340">MAMDAGVVDFFPSPLVLSFLAYCCVVGGRDEAGVVVTDEPTTASRPLPADVGRGRRWSMLLRAPRCAPPPRWVPSVAP</sequence>
<protein>
    <submittedName>
        <fullName evidence="2">Predicted protein</fullName>
    </submittedName>
</protein>
<reference evidence="2" key="1">
    <citation type="journal article" date="2011" name="Plant Physiol.">
        <title>Comprehensive sequence analysis of 24,783 barley full-length cDNAs derived from 12 clone libraries.</title>
        <authorList>
            <person name="Matsumoto T."/>
            <person name="Tanaka T."/>
            <person name="Sakai H."/>
            <person name="Amano N."/>
            <person name="Kanamori H."/>
            <person name="Kurita K."/>
            <person name="Kikuta A."/>
            <person name="Kamiya K."/>
            <person name="Yamamoto M."/>
            <person name="Ikawa H."/>
            <person name="Fujii N."/>
            <person name="Hori K."/>
            <person name="Itoh T."/>
            <person name="Sato K."/>
        </authorList>
    </citation>
    <scope>NUCLEOTIDE SEQUENCE</scope>
    <source>
        <tissue evidence="2">Shoot</tissue>
    </source>
</reference>
<name>F2D1K1_HORVV</name>
<proteinExistence type="evidence at transcript level"/>
<evidence type="ECO:0000313" key="2">
    <source>
        <dbReference type="EMBL" id="BAJ88972.1"/>
    </source>
</evidence>
<accession>F2D1K1</accession>
<feature type="signal peptide" evidence="1">
    <location>
        <begin position="1"/>
        <end position="18"/>
    </location>
</feature>
<organism evidence="2">
    <name type="scientific">Hordeum vulgare subsp. vulgare</name>
    <name type="common">Domesticated barley</name>
    <dbReference type="NCBI Taxonomy" id="112509"/>
    <lineage>
        <taxon>Eukaryota</taxon>
        <taxon>Viridiplantae</taxon>
        <taxon>Streptophyta</taxon>
        <taxon>Embryophyta</taxon>
        <taxon>Tracheophyta</taxon>
        <taxon>Spermatophyta</taxon>
        <taxon>Magnoliopsida</taxon>
        <taxon>Liliopsida</taxon>
        <taxon>Poales</taxon>
        <taxon>Poaceae</taxon>
        <taxon>BOP clade</taxon>
        <taxon>Pooideae</taxon>
        <taxon>Triticodae</taxon>
        <taxon>Triticeae</taxon>
        <taxon>Hordeinae</taxon>
        <taxon>Hordeum</taxon>
    </lineage>
</organism>
<keyword evidence="1" id="KW-0732">Signal</keyword>
<feature type="chain" id="PRO_5003276973" evidence="1">
    <location>
        <begin position="19"/>
        <end position="78"/>
    </location>
</feature>
<evidence type="ECO:0000256" key="1">
    <source>
        <dbReference type="SAM" id="SignalP"/>
    </source>
</evidence>
<dbReference type="EMBL" id="AK357758">
    <property type="protein sequence ID" value="BAJ88972.1"/>
    <property type="molecule type" value="mRNA"/>
</dbReference>